<dbReference type="AlphaFoldDB" id="A0A397UAV1"/>
<dbReference type="OrthoDB" id="3362851at2759"/>
<dbReference type="CDD" id="cd00067">
    <property type="entry name" value="GAL4"/>
    <property type="match status" value="1"/>
</dbReference>
<protein>
    <recommendedName>
        <fullName evidence="2">Zn(2)-C6 fungal-type domain-containing protein</fullName>
    </recommendedName>
</protein>
<proteinExistence type="predicted"/>
<dbReference type="GO" id="GO:0008270">
    <property type="term" value="F:zinc ion binding"/>
    <property type="evidence" value="ECO:0007669"/>
    <property type="project" value="InterPro"/>
</dbReference>
<dbReference type="PROSITE" id="PS00463">
    <property type="entry name" value="ZN2_CY6_FUNGAL_1"/>
    <property type="match status" value="1"/>
</dbReference>
<dbReference type="SUPFAM" id="SSF57701">
    <property type="entry name" value="Zn2/Cys6 DNA-binding domain"/>
    <property type="match status" value="1"/>
</dbReference>
<keyword evidence="1" id="KW-0539">Nucleus</keyword>
<dbReference type="Gene3D" id="4.10.240.10">
    <property type="entry name" value="Zn(2)-C6 fungal-type DNA-binding domain"/>
    <property type="match status" value="1"/>
</dbReference>
<dbReference type="PROSITE" id="PS50048">
    <property type="entry name" value="ZN2_CY6_FUNGAL_2"/>
    <property type="match status" value="1"/>
</dbReference>
<accession>A0A397UAV1</accession>
<dbReference type="Proteomes" id="UP000266673">
    <property type="component" value="Unassembled WGS sequence"/>
</dbReference>
<sequence length="198" mass="22299">MSHSSGQQRGPYVTTACTNCRRKHKKCSEEATCTYCASHNLKCTYVKSGKKRGPKATKRTDNVFESNFNEAVNIEQEHTFTLAEYQSIPYYFNYGQELQPMQSDFFSNQIYTGTNYIVPNSNMLFLPNNSFSFSSSNSSSSSIASSLDNFPNNFFTFSSSSSHSPSLFSFSTSFPSSSIASNLDYLDQFRIKLPVNYV</sequence>
<dbReference type="SMART" id="SM00066">
    <property type="entry name" value="GAL4"/>
    <property type="match status" value="1"/>
</dbReference>
<name>A0A397UAV1_9GLOM</name>
<reference evidence="3 4" key="1">
    <citation type="submission" date="2018-06" db="EMBL/GenBank/DDBJ databases">
        <title>Comparative genomics reveals the genomic features of Rhizophagus irregularis, R. cerebriforme, R. diaphanum and Gigaspora rosea, and their symbiotic lifestyle signature.</title>
        <authorList>
            <person name="Morin E."/>
            <person name="San Clemente H."/>
            <person name="Chen E.C.H."/>
            <person name="De La Providencia I."/>
            <person name="Hainaut M."/>
            <person name="Kuo A."/>
            <person name="Kohler A."/>
            <person name="Murat C."/>
            <person name="Tang N."/>
            <person name="Roy S."/>
            <person name="Loubradou J."/>
            <person name="Henrissat B."/>
            <person name="Grigoriev I.V."/>
            <person name="Corradi N."/>
            <person name="Roux C."/>
            <person name="Martin F.M."/>
        </authorList>
    </citation>
    <scope>NUCLEOTIDE SEQUENCE [LARGE SCALE GENOMIC DNA]</scope>
    <source>
        <strain evidence="3 4">DAOM 194757</strain>
    </source>
</reference>
<evidence type="ECO:0000313" key="3">
    <source>
        <dbReference type="EMBL" id="RIB07382.1"/>
    </source>
</evidence>
<comment type="caution">
    <text evidence="3">The sequence shown here is derived from an EMBL/GenBank/DDBJ whole genome shotgun (WGS) entry which is preliminary data.</text>
</comment>
<dbReference type="EMBL" id="QKWP01001665">
    <property type="protein sequence ID" value="RIB07382.1"/>
    <property type="molecule type" value="Genomic_DNA"/>
</dbReference>
<gene>
    <name evidence="3" type="ORF">C2G38_2214598</name>
</gene>
<keyword evidence="4" id="KW-1185">Reference proteome</keyword>
<dbReference type="Pfam" id="PF00172">
    <property type="entry name" value="Zn_clus"/>
    <property type="match status" value="1"/>
</dbReference>
<dbReference type="PANTHER" id="PTHR31668">
    <property type="entry name" value="GLUCOSE TRANSPORT TRANSCRIPTION REGULATOR RGT1-RELATED-RELATED"/>
    <property type="match status" value="1"/>
</dbReference>
<dbReference type="InterPro" id="IPR001138">
    <property type="entry name" value="Zn2Cys6_DnaBD"/>
</dbReference>
<dbReference type="GO" id="GO:0000981">
    <property type="term" value="F:DNA-binding transcription factor activity, RNA polymerase II-specific"/>
    <property type="evidence" value="ECO:0007669"/>
    <property type="project" value="InterPro"/>
</dbReference>
<evidence type="ECO:0000256" key="1">
    <source>
        <dbReference type="ARBA" id="ARBA00023242"/>
    </source>
</evidence>
<dbReference type="InterPro" id="IPR036864">
    <property type="entry name" value="Zn2-C6_fun-type_DNA-bd_sf"/>
</dbReference>
<dbReference type="InterPro" id="IPR050797">
    <property type="entry name" value="Carb_Metab_Trans_Reg"/>
</dbReference>
<feature type="domain" description="Zn(2)-C6 fungal-type" evidence="2">
    <location>
        <begin position="16"/>
        <end position="45"/>
    </location>
</feature>
<evidence type="ECO:0000259" key="2">
    <source>
        <dbReference type="PROSITE" id="PS50048"/>
    </source>
</evidence>
<evidence type="ECO:0000313" key="4">
    <source>
        <dbReference type="Proteomes" id="UP000266673"/>
    </source>
</evidence>
<organism evidence="3 4">
    <name type="scientific">Gigaspora rosea</name>
    <dbReference type="NCBI Taxonomy" id="44941"/>
    <lineage>
        <taxon>Eukaryota</taxon>
        <taxon>Fungi</taxon>
        <taxon>Fungi incertae sedis</taxon>
        <taxon>Mucoromycota</taxon>
        <taxon>Glomeromycotina</taxon>
        <taxon>Glomeromycetes</taxon>
        <taxon>Diversisporales</taxon>
        <taxon>Gigasporaceae</taxon>
        <taxon>Gigaspora</taxon>
    </lineage>
</organism>